<proteinExistence type="predicted"/>
<dbReference type="EMBL" id="KZ679678">
    <property type="protein sequence ID" value="PTB56803.1"/>
    <property type="molecule type" value="Genomic_DNA"/>
</dbReference>
<dbReference type="RefSeq" id="XP_024776480.1">
    <property type="nucleotide sequence ID" value="XM_024917095.1"/>
</dbReference>
<reference evidence="2 3" key="1">
    <citation type="submission" date="2016-07" db="EMBL/GenBank/DDBJ databases">
        <title>Multiple horizontal gene transfer events from other fungi enriched the ability of initially mycotrophic Trichoderma (Ascomycota) to feed on dead plant biomass.</title>
        <authorList>
            <consortium name="DOE Joint Genome Institute"/>
            <person name="Aerts A."/>
            <person name="Atanasova L."/>
            <person name="Chenthamara K."/>
            <person name="Zhang J."/>
            <person name="Grujic M."/>
            <person name="Henrissat B."/>
            <person name="Kuo A."/>
            <person name="Salamov A."/>
            <person name="Lipzen A."/>
            <person name="Labutti K."/>
            <person name="Barry K."/>
            <person name="Miao Y."/>
            <person name="Rahimi M.J."/>
            <person name="Shen Q."/>
            <person name="Grigoriev I.V."/>
            <person name="Kubicek C.P."/>
            <person name="Druzhinina I.S."/>
        </authorList>
    </citation>
    <scope>NUCLEOTIDE SEQUENCE [LARGE SCALE GENOMIC DNA]</scope>
    <source>
        <strain evidence="2 3">CBS 226.95</strain>
    </source>
</reference>
<evidence type="ECO:0000313" key="2">
    <source>
        <dbReference type="EMBL" id="PTB56803.1"/>
    </source>
</evidence>
<dbReference type="Proteomes" id="UP000241690">
    <property type="component" value="Unassembled WGS sequence"/>
</dbReference>
<feature type="signal peptide" evidence="1">
    <location>
        <begin position="1"/>
        <end position="23"/>
    </location>
</feature>
<evidence type="ECO:0000256" key="1">
    <source>
        <dbReference type="SAM" id="SignalP"/>
    </source>
</evidence>
<accession>A0A2T4AIC4</accession>
<sequence>MSAGGKRRSQLFIVCLGWSTLDAAPARSLVGAGGMANETEIYRQHGRAIGRPRKRLIGQDKEKQMKKFSDSIVLVALRCGTWLRDRLSCCAAEVLLVQTGI</sequence>
<keyword evidence="1" id="KW-0732">Signal</keyword>
<keyword evidence="3" id="KW-1185">Reference proteome</keyword>
<evidence type="ECO:0000313" key="3">
    <source>
        <dbReference type="Proteomes" id="UP000241690"/>
    </source>
</evidence>
<dbReference type="GeneID" id="36625664"/>
<gene>
    <name evidence="2" type="ORF">M431DRAFT_493278</name>
</gene>
<evidence type="ECO:0008006" key="4">
    <source>
        <dbReference type="Google" id="ProtNLM"/>
    </source>
</evidence>
<feature type="chain" id="PRO_5015507591" description="Secreted protein" evidence="1">
    <location>
        <begin position="24"/>
        <end position="101"/>
    </location>
</feature>
<organism evidence="2 3">
    <name type="scientific">Trichoderma harzianum CBS 226.95</name>
    <dbReference type="NCBI Taxonomy" id="983964"/>
    <lineage>
        <taxon>Eukaryota</taxon>
        <taxon>Fungi</taxon>
        <taxon>Dikarya</taxon>
        <taxon>Ascomycota</taxon>
        <taxon>Pezizomycotina</taxon>
        <taxon>Sordariomycetes</taxon>
        <taxon>Hypocreomycetidae</taxon>
        <taxon>Hypocreales</taxon>
        <taxon>Hypocreaceae</taxon>
        <taxon>Trichoderma</taxon>
    </lineage>
</organism>
<dbReference type="AlphaFoldDB" id="A0A2T4AIC4"/>
<protein>
    <recommendedName>
        <fullName evidence="4">Secreted protein</fullName>
    </recommendedName>
</protein>
<name>A0A2T4AIC4_TRIHA</name>